<feature type="domain" description="ISXO2-like transposase" evidence="1">
    <location>
        <begin position="129"/>
        <end position="272"/>
    </location>
</feature>
<dbReference type="Pfam" id="PF12762">
    <property type="entry name" value="DDE_Tnp_IS1595"/>
    <property type="match status" value="1"/>
</dbReference>
<evidence type="ECO:0000313" key="2">
    <source>
        <dbReference type="WBParaSite" id="SSTP_0000453200.1"/>
    </source>
</evidence>
<sequence>MAPVPKFSDLNGIFFNEREALLFLQGEGILPKKGECKKCGGSTTINMAKLLLRCTRRNCRKSVAVRKGTFFAGQCLPLGETLHVAYLWLLKTPVAGIIGQCGLSSATVCSYLKYFRQLVSDALEEQDCVIGGDGIVVEIDETKMGKRKYNRGHRVDGVWVVGGIEKTKDRRVFAVPVERRDADTLLDVIKKHVAPGSIIHTDLWKGYAGIDKKLGLKHRTVNHSVNFKDPQSGVHTNTIEGTWNGFKLLIPPRCRTKKDMDERLWEFAWRRANQKNLWAALLKALREVVYT</sequence>
<dbReference type="NCBIfam" id="NF033547">
    <property type="entry name" value="transpos_IS1595"/>
    <property type="match status" value="1"/>
</dbReference>
<protein>
    <submittedName>
        <fullName evidence="2">DDE_Tnp_IS1595 domain-containing protein</fullName>
    </submittedName>
</protein>
<name>A0A0K0E4W3_STRER</name>
<dbReference type="WBParaSite" id="SSTP_0000453200.1">
    <property type="protein sequence ID" value="SSTP_0000453200.1"/>
    <property type="gene ID" value="SSTP_0000453200"/>
</dbReference>
<accession>A0A0K0E4W3</accession>
<reference evidence="2" key="1">
    <citation type="submission" date="2015-08" db="UniProtKB">
        <authorList>
            <consortium name="WormBaseParasite"/>
        </authorList>
    </citation>
    <scope>IDENTIFICATION</scope>
</reference>
<dbReference type="InterPro" id="IPR053164">
    <property type="entry name" value="IS1016-like_transposase"/>
</dbReference>
<dbReference type="PANTHER" id="PTHR47163">
    <property type="entry name" value="DDE_TNP_IS1595 DOMAIN-CONTAINING PROTEIN"/>
    <property type="match status" value="1"/>
</dbReference>
<dbReference type="InterPro" id="IPR024445">
    <property type="entry name" value="Tnp_ISXO2-like"/>
</dbReference>
<proteinExistence type="predicted"/>
<dbReference type="STRING" id="6248.A0A0K0E4W3"/>
<dbReference type="SMART" id="SM01126">
    <property type="entry name" value="DDE_Tnp_IS1595"/>
    <property type="match status" value="1"/>
</dbReference>
<evidence type="ECO:0000259" key="1">
    <source>
        <dbReference type="SMART" id="SM01126"/>
    </source>
</evidence>
<dbReference type="PANTHER" id="PTHR47163:SF3">
    <property type="entry name" value="PROTEIN CBG18017"/>
    <property type="match status" value="1"/>
</dbReference>
<dbReference type="AlphaFoldDB" id="A0A0K0E4W3"/>
<organism evidence="2">
    <name type="scientific">Strongyloides stercoralis</name>
    <name type="common">Threadworm</name>
    <dbReference type="NCBI Taxonomy" id="6248"/>
    <lineage>
        <taxon>Eukaryota</taxon>
        <taxon>Metazoa</taxon>
        <taxon>Ecdysozoa</taxon>
        <taxon>Nematoda</taxon>
        <taxon>Chromadorea</taxon>
        <taxon>Rhabditida</taxon>
        <taxon>Tylenchina</taxon>
        <taxon>Panagrolaimomorpha</taxon>
        <taxon>Strongyloidoidea</taxon>
        <taxon>Strongyloididae</taxon>
        <taxon>Strongyloides</taxon>
    </lineage>
</organism>